<proteinExistence type="predicted"/>
<feature type="compositionally biased region" description="Polar residues" evidence="3">
    <location>
        <begin position="65"/>
        <end position="74"/>
    </location>
</feature>
<sequence length="579" mass="63275">MSMEEHFDVSRSSNAEPPTALDALEAKELDHGKKGLILRGMDRLRRSIRQSLRRKKSIERPSAELVQSSSSQVKNGPWQPDEASVRAGLCSFQVKYLGSTEVYESRGMTVCEAAMKTLKANKRRPIKAMLYVSGDGLRVVDQQSNRGLLVDQTIEKVSFCAPDRNNARGFAYICRDGTTRRWLCHGFLSSKESGERLSHAVGCAFSVCLEKKRKRDEETTVVAKGMADKALNPDWDDKPSGSNNDSSWFSPSTSADPGNFQRGVNPAYTSIRKAPMSERLQDPQAVIISQAANTAEKTAFLDNIAKPRPAANPQLFLRQGSLRAPESAQSFRRQFSLRPFTGNSFDGNTVRPNHGVSLFNEPIYEGDEDPEHRALGDVPTGRFWHEVSAPGSSPAVSPFPNGAAPQVQVPVSIPPDSTGSSQNELGGYNPEAMWNEALYGVPKEKRAEDWLENALRNINISPSSSNEQNVPPSPGTLYLVSQARGAPGGLPTAILTAPPPIPARPAISKDVTRIKPPPVTISDHTEEVSEKAAPGTGNRWDSPETVQWEHPPQNPQGAPSDDPFDVQWSRVALGPQVNI</sequence>
<keyword evidence="2" id="KW-0597">Phosphoprotein</keyword>
<feature type="region of interest" description="Disordered" evidence="3">
    <location>
        <begin position="52"/>
        <end position="78"/>
    </location>
</feature>
<dbReference type="Gene3D" id="2.30.29.30">
    <property type="entry name" value="Pleckstrin-homology domain (PH domain)/Phosphotyrosine-binding domain (PTB)"/>
    <property type="match status" value="1"/>
</dbReference>
<evidence type="ECO:0000256" key="2">
    <source>
        <dbReference type="ARBA" id="ARBA00022553"/>
    </source>
</evidence>
<dbReference type="CDD" id="cd01268">
    <property type="entry name" value="PTB_Numb"/>
    <property type="match status" value="1"/>
</dbReference>
<keyword evidence="6" id="KW-1185">Reference proteome</keyword>
<name>A0AA36G959_9BILA</name>
<evidence type="ECO:0000256" key="1">
    <source>
        <dbReference type="ARBA" id="ARBA00022473"/>
    </source>
</evidence>
<dbReference type="SUPFAM" id="SSF50729">
    <property type="entry name" value="PH domain-like"/>
    <property type="match status" value="1"/>
</dbReference>
<dbReference type="PANTHER" id="PTHR47368:SF2">
    <property type="entry name" value="PID DOMAIN-CONTAINING PROTEIN"/>
    <property type="match status" value="1"/>
</dbReference>
<evidence type="ECO:0000313" key="6">
    <source>
        <dbReference type="Proteomes" id="UP001177023"/>
    </source>
</evidence>
<feature type="compositionally biased region" description="Polar residues" evidence="3">
    <location>
        <begin position="240"/>
        <end position="256"/>
    </location>
</feature>
<dbReference type="PANTHER" id="PTHR47368">
    <property type="entry name" value="NUMB"/>
    <property type="match status" value="1"/>
</dbReference>
<dbReference type="FunFam" id="2.30.29.30:FF:000486">
    <property type="entry name" value="Numb-related protein 1"/>
    <property type="match status" value="1"/>
</dbReference>
<dbReference type="PROSITE" id="PS01179">
    <property type="entry name" value="PID"/>
    <property type="match status" value="1"/>
</dbReference>
<organism evidence="5 6">
    <name type="scientific">Mesorhabditis spiculigera</name>
    <dbReference type="NCBI Taxonomy" id="96644"/>
    <lineage>
        <taxon>Eukaryota</taxon>
        <taxon>Metazoa</taxon>
        <taxon>Ecdysozoa</taxon>
        <taxon>Nematoda</taxon>
        <taxon>Chromadorea</taxon>
        <taxon>Rhabditida</taxon>
        <taxon>Rhabditina</taxon>
        <taxon>Rhabditomorpha</taxon>
        <taxon>Rhabditoidea</taxon>
        <taxon>Rhabditidae</taxon>
        <taxon>Mesorhabditinae</taxon>
        <taxon>Mesorhabditis</taxon>
    </lineage>
</organism>
<dbReference type="InterPro" id="IPR016698">
    <property type="entry name" value="Numb/numb-like"/>
</dbReference>
<comment type="caution">
    <text evidence="5">The sequence shown here is derived from an EMBL/GenBank/DDBJ whole genome shotgun (WGS) entry which is preliminary data.</text>
</comment>
<dbReference type="AlphaFoldDB" id="A0AA36G959"/>
<accession>A0AA36G959</accession>
<evidence type="ECO:0000259" key="4">
    <source>
        <dbReference type="PROSITE" id="PS01179"/>
    </source>
</evidence>
<evidence type="ECO:0000256" key="3">
    <source>
        <dbReference type="SAM" id="MobiDB-lite"/>
    </source>
</evidence>
<dbReference type="Pfam" id="PF00640">
    <property type="entry name" value="PID"/>
    <property type="match status" value="1"/>
</dbReference>
<feature type="domain" description="PID" evidence="4">
    <location>
        <begin position="90"/>
        <end position="221"/>
    </location>
</feature>
<keyword evidence="1" id="KW-0217">Developmental protein</keyword>
<dbReference type="InterPro" id="IPR006020">
    <property type="entry name" value="PTB/PI_dom"/>
</dbReference>
<evidence type="ECO:0000313" key="5">
    <source>
        <dbReference type="EMBL" id="CAJ0582619.1"/>
    </source>
</evidence>
<feature type="non-terminal residue" evidence="5">
    <location>
        <position position="579"/>
    </location>
</feature>
<dbReference type="GO" id="GO:0005737">
    <property type="term" value="C:cytoplasm"/>
    <property type="evidence" value="ECO:0007669"/>
    <property type="project" value="TreeGrafter"/>
</dbReference>
<dbReference type="InterPro" id="IPR011993">
    <property type="entry name" value="PH-like_dom_sf"/>
</dbReference>
<dbReference type="SMART" id="SM00462">
    <property type="entry name" value="PTB"/>
    <property type="match status" value="1"/>
</dbReference>
<gene>
    <name evidence="5" type="ORF">MSPICULIGERA_LOCUS20749</name>
</gene>
<dbReference type="Proteomes" id="UP001177023">
    <property type="component" value="Unassembled WGS sequence"/>
</dbReference>
<protein>
    <recommendedName>
        <fullName evidence="4">PID domain-containing protein</fullName>
    </recommendedName>
</protein>
<feature type="region of interest" description="Disordered" evidence="3">
    <location>
        <begin position="512"/>
        <end position="568"/>
    </location>
</feature>
<dbReference type="EMBL" id="CATQJA010002664">
    <property type="protein sequence ID" value="CAJ0582619.1"/>
    <property type="molecule type" value="Genomic_DNA"/>
</dbReference>
<reference evidence="5" key="1">
    <citation type="submission" date="2023-06" db="EMBL/GenBank/DDBJ databases">
        <authorList>
            <person name="Delattre M."/>
        </authorList>
    </citation>
    <scope>NUCLEOTIDE SEQUENCE</scope>
    <source>
        <strain evidence="5">AF72</strain>
    </source>
</reference>
<feature type="region of interest" description="Disordered" evidence="3">
    <location>
        <begin position="230"/>
        <end position="263"/>
    </location>
</feature>